<evidence type="ECO:0000313" key="2">
    <source>
        <dbReference type="Proteomes" id="UP001196413"/>
    </source>
</evidence>
<reference evidence="1" key="1">
    <citation type="submission" date="2021-06" db="EMBL/GenBank/DDBJ databases">
        <title>Parelaphostrongylus tenuis whole genome reference sequence.</title>
        <authorList>
            <person name="Garwood T.J."/>
            <person name="Larsen P.A."/>
            <person name="Fountain-Jones N.M."/>
            <person name="Garbe J.R."/>
            <person name="Macchietto M.G."/>
            <person name="Kania S.A."/>
            <person name="Gerhold R.W."/>
            <person name="Richards J.E."/>
            <person name="Wolf T.M."/>
        </authorList>
    </citation>
    <scope>NUCLEOTIDE SEQUENCE</scope>
    <source>
        <strain evidence="1">MNPRO001-30</strain>
        <tissue evidence="1">Meninges</tissue>
    </source>
</reference>
<protein>
    <submittedName>
        <fullName evidence="1">Uncharacterized protein</fullName>
    </submittedName>
</protein>
<organism evidence="1 2">
    <name type="scientific">Parelaphostrongylus tenuis</name>
    <name type="common">Meningeal worm</name>
    <dbReference type="NCBI Taxonomy" id="148309"/>
    <lineage>
        <taxon>Eukaryota</taxon>
        <taxon>Metazoa</taxon>
        <taxon>Ecdysozoa</taxon>
        <taxon>Nematoda</taxon>
        <taxon>Chromadorea</taxon>
        <taxon>Rhabditida</taxon>
        <taxon>Rhabditina</taxon>
        <taxon>Rhabditomorpha</taxon>
        <taxon>Strongyloidea</taxon>
        <taxon>Metastrongylidae</taxon>
        <taxon>Parelaphostrongylus</taxon>
    </lineage>
</organism>
<comment type="caution">
    <text evidence="1">The sequence shown here is derived from an EMBL/GenBank/DDBJ whole genome shotgun (WGS) entry which is preliminary data.</text>
</comment>
<evidence type="ECO:0000313" key="1">
    <source>
        <dbReference type="EMBL" id="KAJ1350270.1"/>
    </source>
</evidence>
<accession>A0AAD5M311</accession>
<gene>
    <name evidence="1" type="ORF">KIN20_006019</name>
</gene>
<proteinExistence type="predicted"/>
<sequence>MLVHKINTSDLVVVKPHPIFDNVADAPALVIPSYHSLPDMRPNCFNNGDRRERQGPLRFIWTLILFFSSQKEME</sequence>
<name>A0AAD5M311_PARTN</name>
<dbReference type="EMBL" id="JAHQIW010000827">
    <property type="protein sequence ID" value="KAJ1350270.1"/>
    <property type="molecule type" value="Genomic_DNA"/>
</dbReference>
<keyword evidence="2" id="KW-1185">Reference proteome</keyword>
<dbReference type="Proteomes" id="UP001196413">
    <property type="component" value="Unassembled WGS sequence"/>
</dbReference>
<dbReference type="AlphaFoldDB" id="A0AAD5M311"/>